<dbReference type="GO" id="GO:0004930">
    <property type="term" value="F:G protein-coupled receptor activity"/>
    <property type="evidence" value="ECO:0007669"/>
    <property type="project" value="UniProtKB-KW"/>
</dbReference>
<dbReference type="EMBL" id="CAXKWB010000224">
    <property type="protein sequence ID" value="CAL4059882.1"/>
    <property type="molecule type" value="Genomic_DNA"/>
</dbReference>
<comment type="similarity">
    <text evidence="2">Belongs to the G-protein coupled receptor 1 family.</text>
</comment>
<dbReference type="CDD" id="cd00637">
    <property type="entry name" value="7tm_classA_rhodopsin-like"/>
    <property type="match status" value="1"/>
</dbReference>
<dbReference type="Pfam" id="PF00001">
    <property type="entry name" value="7tm_1"/>
    <property type="match status" value="1"/>
</dbReference>
<dbReference type="AlphaFoldDB" id="A0AAV2PLS5"/>
<keyword evidence="5 12" id="KW-1133">Transmembrane helix</keyword>
<evidence type="ECO:0000256" key="3">
    <source>
        <dbReference type="ARBA" id="ARBA00022475"/>
    </source>
</evidence>
<evidence type="ECO:0000313" key="15">
    <source>
        <dbReference type="Proteomes" id="UP001497623"/>
    </source>
</evidence>
<dbReference type="SUPFAM" id="SSF81321">
    <property type="entry name" value="Family A G protein-coupled receptor-like"/>
    <property type="match status" value="1"/>
</dbReference>
<dbReference type="GO" id="GO:0005886">
    <property type="term" value="C:plasma membrane"/>
    <property type="evidence" value="ECO:0007669"/>
    <property type="project" value="UniProtKB-SubCell"/>
</dbReference>
<keyword evidence="8" id="KW-0675">Receptor</keyword>
<feature type="transmembrane region" description="Helical" evidence="12">
    <location>
        <begin position="279"/>
        <end position="304"/>
    </location>
</feature>
<dbReference type="Proteomes" id="UP001497623">
    <property type="component" value="Unassembled WGS sequence"/>
</dbReference>
<feature type="domain" description="G-protein coupled receptors family 1 profile" evidence="13">
    <location>
        <begin position="80"/>
        <end position="328"/>
    </location>
</feature>
<evidence type="ECO:0000256" key="8">
    <source>
        <dbReference type="ARBA" id="ARBA00023170"/>
    </source>
</evidence>
<evidence type="ECO:0000256" key="9">
    <source>
        <dbReference type="ARBA" id="ARBA00023180"/>
    </source>
</evidence>
<dbReference type="Gene3D" id="1.20.1070.10">
    <property type="entry name" value="Rhodopsin 7-helix transmembrane proteins"/>
    <property type="match status" value="1"/>
</dbReference>
<feature type="compositionally biased region" description="Polar residues" evidence="11">
    <location>
        <begin position="500"/>
        <end position="511"/>
    </location>
</feature>
<keyword evidence="7 12" id="KW-0472">Membrane</keyword>
<evidence type="ECO:0000256" key="4">
    <source>
        <dbReference type="ARBA" id="ARBA00022692"/>
    </source>
</evidence>
<proteinExistence type="inferred from homology"/>
<feature type="transmembrane region" description="Helical" evidence="12">
    <location>
        <begin position="224"/>
        <end position="246"/>
    </location>
</feature>
<feature type="transmembrane region" description="Helical" evidence="12">
    <location>
        <begin position="142"/>
        <end position="164"/>
    </location>
</feature>
<evidence type="ECO:0000313" key="14">
    <source>
        <dbReference type="EMBL" id="CAL4059882.1"/>
    </source>
</evidence>
<dbReference type="InterPro" id="IPR000276">
    <property type="entry name" value="GPCR_Rhodpsn"/>
</dbReference>
<dbReference type="PANTHER" id="PTHR24246:SF27">
    <property type="entry name" value="ADENOSINE RECEPTOR, ISOFORM A"/>
    <property type="match status" value="1"/>
</dbReference>
<evidence type="ECO:0000256" key="5">
    <source>
        <dbReference type="ARBA" id="ARBA00022989"/>
    </source>
</evidence>
<sequence length="518" mass="59341">MSQTTLLATTYKVLSDTVKERTIEHLSITTSNTVISELLNATTSYNETLRTEEMLKEISKPVLGIVAASTFTIGLVGTVGNLVAVISLLSSNRLRVRPSTYFVVSLPLSLLPVCLIGMPYYGIIALQVLWYNRVLMPRITSMAIAVSCFVFSEVHIHTICALALNRTLAVCQPNFYRRVMSSRRYVFSYLTLLWIYSTLVWLPITFLKLGQRNPRILEMARNWVFARKSLLVRNLLTGLVITYDFIGHSYSAIIRTVRNSNVTENSNVKRQWDHHVTKTITVIFLVLVVCSVPHLVIHSLHIYLEQIHTWLLLHVLFWVQFCIDPFIYVACSSEYRAACLQFLARLLPNLECLKNKVRDVEYEATKNREPTVTLPIRTRKTSVVFANNSSLLSKGINRQTSQDSNKILARQASQEVGKRLQRQRHRSQGSNSSLAQQTIQESNKRLKQKIKQERNNSLTRQTSRESNKSKRFKQQISQESNNSLTRQTSQESNKSKKFKQQISQESNNSLTRENKPVK</sequence>
<dbReference type="InterPro" id="IPR017452">
    <property type="entry name" value="GPCR_Rhodpsn_7TM"/>
</dbReference>
<feature type="transmembrane region" description="Helical" evidence="12">
    <location>
        <begin position="101"/>
        <end position="130"/>
    </location>
</feature>
<evidence type="ECO:0000256" key="12">
    <source>
        <dbReference type="SAM" id="Phobius"/>
    </source>
</evidence>
<dbReference type="PRINTS" id="PR00237">
    <property type="entry name" value="GPCRRHODOPSN"/>
</dbReference>
<evidence type="ECO:0000256" key="7">
    <source>
        <dbReference type="ARBA" id="ARBA00023136"/>
    </source>
</evidence>
<keyword evidence="4 12" id="KW-0812">Transmembrane</keyword>
<comment type="caution">
    <text evidence="14">The sequence shown here is derived from an EMBL/GenBank/DDBJ whole genome shotgun (WGS) entry which is preliminary data.</text>
</comment>
<feature type="region of interest" description="Disordered" evidence="11">
    <location>
        <begin position="412"/>
        <end position="518"/>
    </location>
</feature>
<keyword evidence="3" id="KW-1003">Cell membrane</keyword>
<feature type="transmembrane region" description="Helical" evidence="12">
    <location>
        <begin position="310"/>
        <end position="331"/>
    </location>
</feature>
<evidence type="ECO:0000256" key="1">
    <source>
        <dbReference type="ARBA" id="ARBA00004651"/>
    </source>
</evidence>
<reference evidence="14 15" key="1">
    <citation type="submission" date="2024-05" db="EMBL/GenBank/DDBJ databases">
        <authorList>
            <person name="Wallberg A."/>
        </authorList>
    </citation>
    <scope>NUCLEOTIDE SEQUENCE [LARGE SCALE GENOMIC DNA]</scope>
</reference>
<dbReference type="PANTHER" id="PTHR24246">
    <property type="entry name" value="OLFACTORY RECEPTOR AND ADENOSINE RECEPTOR"/>
    <property type="match status" value="1"/>
</dbReference>
<keyword evidence="9" id="KW-0325">Glycoprotein</keyword>
<name>A0AAV2PLS5_MEGNR</name>
<evidence type="ECO:0000259" key="13">
    <source>
        <dbReference type="PROSITE" id="PS50262"/>
    </source>
</evidence>
<comment type="subcellular location">
    <subcellularLocation>
        <location evidence="1">Cell membrane</location>
        <topology evidence="1">Multi-pass membrane protein</topology>
    </subcellularLocation>
</comment>
<feature type="transmembrane region" description="Helical" evidence="12">
    <location>
        <begin position="62"/>
        <end position="89"/>
    </location>
</feature>
<keyword evidence="6" id="KW-0297">G-protein coupled receptor</keyword>
<evidence type="ECO:0000256" key="2">
    <source>
        <dbReference type="ARBA" id="ARBA00010663"/>
    </source>
</evidence>
<keyword evidence="10" id="KW-0807">Transducer</keyword>
<keyword evidence="15" id="KW-1185">Reference proteome</keyword>
<organism evidence="14 15">
    <name type="scientific">Meganyctiphanes norvegica</name>
    <name type="common">Northern krill</name>
    <name type="synonym">Thysanopoda norvegica</name>
    <dbReference type="NCBI Taxonomy" id="48144"/>
    <lineage>
        <taxon>Eukaryota</taxon>
        <taxon>Metazoa</taxon>
        <taxon>Ecdysozoa</taxon>
        <taxon>Arthropoda</taxon>
        <taxon>Crustacea</taxon>
        <taxon>Multicrustacea</taxon>
        <taxon>Malacostraca</taxon>
        <taxon>Eumalacostraca</taxon>
        <taxon>Eucarida</taxon>
        <taxon>Euphausiacea</taxon>
        <taxon>Euphausiidae</taxon>
        <taxon>Meganyctiphanes</taxon>
    </lineage>
</organism>
<evidence type="ECO:0000256" key="6">
    <source>
        <dbReference type="ARBA" id="ARBA00023040"/>
    </source>
</evidence>
<gene>
    <name evidence="14" type="ORF">MNOR_LOCUS925</name>
</gene>
<evidence type="ECO:0000256" key="11">
    <source>
        <dbReference type="SAM" id="MobiDB-lite"/>
    </source>
</evidence>
<evidence type="ECO:0000256" key="10">
    <source>
        <dbReference type="ARBA" id="ARBA00023224"/>
    </source>
</evidence>
<feature type="compositionally biased region" description="Polar residues" evidence="11">
    <location>
        <begin position="428"/>
        <end position="441"/>
    </location>
</feature>
<protein>
    <recommendedName>
        <fullName evidence="13">G-protein coupled receptors family 1 profile domain-containing protein</fullName>
    </recommendedName>
</protein>
<dbReference type="PROSITE" id="PS50262">
    <property type="entry name" value="G_PROTEIN_RECEP_F1_2"/>
    <property type="match status" value="1"/>
</dbReference>
<feature type="transmembrane region" description="Helical" evidence="12">
    <location>
        <begin position="185"/>
        <end position="204"/>
    </location>
</feature>
<accession>A0AAV2PLS5</accession>
<feature type="compositionally biased region" description="Polar residues" evidence="11">
    <location>
        <begin position="474"/>
        <end position="492"/>
    </location>
</feature>